<reference evidence="4 5" key="1">
    <citation type="submission" date="2017-03" db="EMBL/GenBank/DDBJ databases">
        <title>Genome sequence of Geothermobacter sp. EPR-M, Deep-Sea Iron Reducer.</title>
        <authorList>
            <person name="Tully B."/>
            <person name="Savalia P."/>
            <person name="Abuyen K."/>
            <person name="Baughan C."/>
            <person name="Romero E."/>
            <person name="Ronkowski C."/>
            <person name="Torres B."/>
            <person name="Tremblay J."/>
            <person name="Trujillo A."/>
            <person name="Tyler M."/>
            <person name="Perez-Rodriguez I."/>
            <person name="Amend J."/>
        </authorList>
    </citation>
    <scope>NUCLEOTIDE SEQUENCE [LARGE SCALE GENOMIC DNA]</scope>
    <source>
        <strain evidence="4 5">EPR-M</strain>
    </source>
</reference>
<protein>
    <recommendedName>
        <fullName evidence="3">CBS domain-containing protein</fullName>
    </recommendedName>
</protein>
<keyword evidence="5" id="KW-1185">Reference proteome</keyword>
<evidence type="ECO:0000259" key="3">
    <source>
        <dbReference type="PROSITE" id="PS51371"/>
    </source>
</evidence>
<dbReference type="EMBL" id="NAAD01000002">
    <property type="protein sequence ID" value="ORJ63042.1"/>
    <property type="molecule type" value="Genomic_DNA"/>
</dbReference>
<comment type="caution">
    <text evidence="4">The sequence shown here is derived from an EMBL/GenBank/DDBJ whole genome shotgun (WGS) entry which is preliminary data.</text>
</comment>
<proteinExistence type="predicted"/>
<dbReference type="InterPro" id="IPR051257">
    <property type="entry name" value="Diverse_CBS-Domain"/>
</dbReference>
<gene>
    <name evidence="4" type="ORF">B5V00_03055</name>
</gene>
<dbReference type="PANTHER" id="PTHR43080">
    <property type="entry name" value="CBS DOMAIN-CONTAINING PROTEIN CBSX3, MITOCHONDRIAL"/>
    <property type="match status" value="1"/>
</dbReference>
<evidence type="ECO:0000256" key="1">
    <source>
        <dbReference type="ARBA" id="ARBA00023122"/>
    </source>
</evidence>
<feature type="domain" description="CBS" evidence="3">
    <location>
        <begin position="8"/>
        <end position="65"/>
    </location>
</feature>
<organism evidence="4 5">
    <name type="scientific">Geothermobacter hydrogeniphilus</name>
    <dbReference type="NCBI Taxonomy" id="1969733"/>
    <lineage>
        <taxon>Bacteria</taxon>
        <taxon>Pseudomonadati</taxon>
        <taxon>Thermodesulfobacteriota</taxon>
        <taxon>Desulfuromonadia</taxon>
        <taxon>Desulfuromonadales</taxon>
        <taxon>Geothermobacteraceae</taxon>
        <taxon>Geothermobacter</taxon>
    </lineage>
</organism>
<dbReference type="Gene3D" id="3.10.580.10">
    <property type="entry name" value="CBS-domain"/>
    <property type="match status" value="1"/>
</dbReference>
<feature type="domain" description="CBS" evidence="3">
    <location>
        <begin position="98"/>
        <end position="150"/>
    </location>
</feature>
<name>A0A1X0YD67_9BACT</name>
<dbReference type="AlphaFoldDB" id="A0A1X0YD67"/>
<accession>A0A1X0YD67</accession>
<keyword evidence="1 2" id="KW-0129">CBS domain</keyword>
<dbReference type="Pfam" id="PF00571">
    <property type="entry name" value="CBS"/>
    <property type="match status" value="2"/>
</dbReference>
<dbReference type="Proteomes" id="UP000193136">
    <property type="component" value="Unassembled WGS sequence"/>
</dbReference>
<dbReference type="SMART" id="SM00116">
    <property type="entry name" value="CBS"/>
    <property type="match status" value="2"/>
</dbReference>
<evidence type="ECO:0000313" key="5">
    <source>
        <dbReference type="Proteomes" id="UP000193136"/>
    </source>
</evidence>
<dbReference type="STRING" id="1969733.B5V00_03055"/>
<dbReference type="OrthoDB" id="9790355at2"/>
<dbReference type="PROSITE" id="PS51371">
    <property type="entry name" value="CBS"/>
    <property type="match status" value="2"/>
</dbReference>
<dbReference type="InterPro" id="IPR046342">
    <property type="entry name" value="CBS_dom_sf"/>
</dbReference>
<dbReference type="CDD" id="cd04586">
    <property type="entry name" value="CBS_pair_BON_assoc"/>
    <property type="match status" value="1"/>
</dbReference>
<sequence>MLTAADIMTREVHTVTPDTSVDELGKKFVELDKNALPVIDEQKKLFGIVTQTDLVEQDRPLHIPTVISIFDWVFYLESEKEFRQEVAKVTARRVDAICRRDPPTCRPETTVAELAQLMVDKKVHLVPVVDDNRHVLGVVGRLDIIRSMNL</sequence>
<dbReference type="InterPro" id="IPR000644">
    <property type="entry name" value="CBS_dom"/>
</dbReference>
<dbReference type="SUPFAM" id="SSF54631">
    <property type="entry name" value="CBS-domain pair"/>
    <property type="match status" value="1"/>
</dbReference>
<evidence type="ECO:0000256" key="2">
    <source>
        <dbReference type="PROSITE-ProRule" id="PRU00703"/>
    </source>
</evidence>
<dbReference type="RefSeq" id="WP_085009282.1">
    <property type="nucleotide sequence ID" value="NZ_NAAD01000002.1"/>
</dbReference>
<evidence type="ECO:0000313" key="4">
    <source>
        <dbReference type="EMBL" id="ORJ63042.1"/>
    </source>
</evidence>
<dbReference type="PANTHER" id="PTHR43080:SF2">
    <property type="entry name" value="CBS DOMAIN-CONTAINING PROTEIN"/>
    <property type="match status" value="1"/>
</dbReference>